<gene>
    <name evidence="1" type="ORF">B0I31_10273</name>
</gene>
<dbReference type="EMBL" id="PYAX01000002">
    <property type="protein sequence ID" value="PSL57096.1"/>
    <property type="molecule type" value="Genomic_DNA"/>
</dbReference>
<dbReference type="Proteomes" id="UP000241118">
    <property type="component" value="Unassembled WGS sequence"/>
</dbReference>
<keyword evidence="2" id="KW-1185">Reference proteome</keyword>
<accession>A0A2P8IF50</accession>
<dbReference type="AlphaFoldDB" id="A0A2P8IF50"/>
<comment type="caution">
    <text evidence="1">The sequence shown here is derived from an EMBL/GenBank/DDBJ whole genome shotgun (WGS) entry which is preliminary data.</text>
</comment>
<proteinExistence type="predicted"/>
<name>A0A2P8IF50_SACCR</name>
<reference evidence="1 2" key="1">
    <citation type="submission" date="2018-03" db="EMBL/GenBank/DDBJ databases">
        <title>Genomic Encyclopedia of Type Strains, Phase III (KMG-III): the genomes of soil and plant-associated and newly described type strains.</title>
        <authorList>
            <person name="Whitman W."/>
        </authorList>
    </citation>
    <scope>NUCLEOTIDE SEQUENCE [LARGE SCALE GENOMIC DNA]</scope>
    <source>
        <strain evidence="1 2">CGMCC 4.7097</strain>
    </source>
</reference>
<protein>
    <submittedName>
        <fullName evidence="1">Uncharacterized protein</fullName>
    </submittedName>
</protein>
<sequence length="89" mass="9039">MTTTTAPVDWRAVPGYPVFYRPDVIEPGLRGLAQATGTVAAAQATASLDGGAFVHGHSGAAMPAAASAAPFLLDVRRSILGPAPRTPAR</sequence>
<evidence type="ECO:0000313" key="2">
    <source>
        <dbReference type="Proteomes" id="UP000241118"/>
    </source>
</evidence>
<evidence type="ECO:0000313" key="1">
    <source>
        <dbReference type="EMBL" id="PSL57096.1"/>
    </source>
</evidence>
<dbReference type="RefSeq" id="WP_181320060.1">
    <property type="nucleotide sequence ID" value="NZ_PYAX01000002.1"/>
</dbReference>
<organism evidence="1 2">
    <name type="scientific">Saccharothrix carnea</name>
    <dbReference type="NCBI Taxonomy" id="1280637"/>
    <lineage>
        <taxon>Bacteria</taxon>
        <taxon>Bacillati</taxon>
        <taxon>Actinomycetota</taxon>
        <taxon>Actinomycetes</taxon>
        <taxon>Pseudonocardiales</taxon>
        <taxon>Pseudonocardiaceae</taxon>
        <taxon>Saccharothrix</taxon>
    </lineage>
</organism>